<sequence length="194" mass="21796">MIRVALMSLALVWGCRVDAPEPDRSTWDKLAAAMNLTTPPEKASWVVEQSNCLIKMHRTVIGKCDSGDVRLYYEKNIDQSEVKEVKIKSHDGITMISFYFKEDIARVLVRASEVQSARGGYSYLRQHPIHQRNNMALEILNQANVKSFGFANTCQSSDLVYLDYGRVNILANSDLFDEVRDEIAISMRSCAGGG</sequence>
<evidence type="ECO:0000313" key="1">
    <source>
        <dbReference type="EMBL" id="KGM48918.1"/>
    </source>
</evidence>
<keyword evidence="2" id="KW-1185">Reference proteome</keyword>
<dbReference type="RefSeq" id="WP_043747716.1">
    <property type="nucleotide sequence ID" value="NZ_AQQX01000003.1"/>
</dbReference>
<name>A0A0A0EFR5_9RHOB</name>
<organism evidence="1 2">
    <name type="scientific">Pseudooceanicola atlanticus</name>
    <dbReference type="NCBI Taxonomy" id="1461694"/>
    <lineage>
        <taxon>Bacteria</taxon>
        <taxon>Pseudomonadati</taxon>
        <taxon>Pseudomonadota</taxon>
        <taxon>Alphaproteobacteria</taxon>
        <taxon>Rhodobacterales</taxon>
        <taxon>Paracoccaceae</taxon>
        <taxon>Pseudooceanicola</taxon>
    </lineage>
</organism>
<accession>A0A0A0EFR5</accession>
<dbReference type="Proteomes" id="UP000030004">
    <property type="component" value="Unassembled WGS sequence"/>
</dbReference>
<evidence type="ECO:0000313" key="2">
    <source>
        <dbReference type="Proteomes" id="UP000030004"/>
    </source>
</evidence>
<comment type="caution">
    <text evidence="1">The sequence shown here is derived from an EMBL/GenBank/DDBJ whole genome shotgun (WGS) entry which is preliminary data.</text>
</comment>
<gene>
    <name evidence="1" type="ORF">ATO9_09455</name>
</gene>
<reference evidence="1 2" key="1">
    <citation type="journal article" date="2015" name="Antonie Van Leeuwenhoek">
        <title>Pseudooceanicola atlanticus gen. nov. sp. nov., isolated from surface seawater of the Atlantic Ocean and reclassification of Oceanicola batsensis, Oceanicola marinus, Oceanicola nitratireducens, Oceanicola nanhaiensis, Oceanicola antarcticus and Oceanicola flagellatus, as Pseudooceanicola batsensis comb. nov., Pseudooceanicola marinus comb. nov., Pseudooceanicola nitratireducens comb. nov., Pseudooceanicola nanhaiensis comb. nov., Pseudooceanicola antarcticus comb. nov., and Pseudooceanicola flagellatus comb. nov.</title>
        <authorList>
            <person name="Lai Q."/>
            <person name="Li G."/>
            <person name="Liu X."/>
            <person name="Du Y."/>
            <person name="Sun F."/>
            <person name="Shao Z."/>
        </authorList>
    </citation>
    <scope>NUCLEOTIDE SEQUENCE [LARGE SCALE GENOMIC DNA]</scope>
    <source>
        <strain evidence="1 2">22II-s11g</strain>
    </source>
</reference>
<proteinExistence type="predicted"/>
<protein>
    <submittedName>
        <fullName evidence="1">Uncharacterized protein</fullName>
    </submittedName>
</protein>
<dbReference type="AlphaFoldDB" id="A0A0A0EFR5"/>
<dbReference type="EMBL" id="AQQX01000003">
    <property type="protein sequence ID" value="KGM48918.1"/>
    <property type="molecule type" value="Genomic_DNA"/>
</dbReference>